<dbReference type="EMBL" id="NKXS01006637">
    <property type="protein sequence ID" value="PIN00995.1"/>
    <property type="molecule type" value="Genomic_DNA"/>
</dbReference>
<comment type="caution">
    <text evidence="1">The sequence shown here is derived from an EMBL/GenBank/DDBJ whole genome shotgun (WGS) entry which is preliminary data.</text>
</comment>
<gene>
    <name evidence="1" type="ORF">CDL12_26500</name>
</gene>
<dbReference type="PANTHER" id="PTHR34222">
    <property type="entry name" value="GAG_PRE-INTEGRS DOMAIN-CONTAINING PROTEIN"/>
    <property type="match status" value="1"/>
</dbReference>
<evidence type="ECO:0000313" key="1">
    <source>
        <dbReference type="EMBL" id="PIN00995.1"/>
    </source>
</evidence>
<evidence type="ECO:0000313" key="2">
    <source>
        <dbReference type="Proteomes" id="UP000231279"/>
    </source>
</evidence>
<dbReference type="Proteomes" id="UP000231279">
    <property type="component" value="Unassembled WGS sequence"/>
</dbReference>
<accession>A0A2G9G773</accession>
<protein>
    <submittedName>
        <fullName evidence="1">Uncharacterized protein</fullName>
    </submittedName>
</protein>
<proteinExistence type="predicted"/>
<dbReference type="OrthoDB" id="5544992at2759"/>
<dbReference type="AlphaFoldDB" id="A0A2G9G773"/>
<organism evidence="1 2">
    <name type="scientific">Handroanthus impetiginosus</name>
    <dbReference type="NCBI Taxonomy" id="429701"/>
    <lineage>
        <taxon>Eukaryota</taxon>
        <taxon>Viridiplantae</taxon>
        <taxon>Streptophyta</taxon>
        <taxon>Embryophyta</taxon>
        <taxon>Tracheophyta</taxon>
        <taxon>Spermatophyta</taxon>
        <taxon>Magnoliopsida</taxon>
        <taxon>eudicotyledons</taxon>
        <taxon>Gunneridae</taxon>
        <taxon>Pentapetalae</taxon>
        <taxon>asterids</taxon>
        <taxon>lamiids</taxon>
        <taxon>Lamiales</taxon>
        <taxon>Bignoniaceae</taxon>
        <taxon>Crescentiina</taxon>
        <taxon>Tabebuia alliance</taxon>
        <taxon>Handroanthus</taxon>
    </lineage>
</organism>
<dbReference type="PANTHER" id="PTHR34222:SF28">
    <property type="entry name" value="CCHC-TYPE DOMAIN-CONTAINING PROTEIN"/>
    <property type="match status" value="1"/>
</dbReference>
<name>A0A2G9G773_9LAMI</name>
<keyword evidence="2" id="KW-1185">Reference proteome</keyword>
<sequence length="158" mass="17334">MNMEEIMANVGAGNSANIVASNKASETSPYYLHSSEHPGLIFILPISNHGHNALAKELTNALVKGLQGSVTHAETAREIQEDLEERFTQGIAPWSLNLIPFCKCGYRCGAAKKMQTMRKEEKVFDFLMGLDEVYSTVRSQFLSIDPLPNLGRAYASAA</sequence>
<reference evidence="2" key="1">
    <citation type="journal article" date="2018" name="Gigascience">
        <title>Genome assembly of the Pink Ipe (Handroanthus impetiginosus, Bignoniaceae), a highly valued, ecologically keystone Neotropical timber forest tree.</title>
        <authorList>
            <person name="Silva-Junior O.B."/>
            <person name="Grattapaglia D."/>
            <person name="Novaes E."/>
            <person name="Collevatti R.G."/>
        </authorList>
    </citation>
    <scope>NUCLEOTIDE SEQUENCE [LARGE SCALE GENOMIC DNA]</scope>
    <source>
        <strain evidence="2">cv. UFG-1</strain>
    </source>
</reference>